<reference evidence="2" key="1">
    <citation type="journal article" date="2015" name="PLoS ONE">
        <title>An Insight into the Sialome of the Lone Star Tick, Amblyomma americanum, with a Glimpse on Its Time Dependent Gene Expression.</title>
        <authorList>
            <person name="Karim S."/>
            <person name="Ribeiro J.M."/>
        </authorList>
    </citation>
    <scope>NUCLEOTIDE SEQUENCE</scope>
    <source>
        <tissue evidence="2">Salivary gland</tissue>
    </source>
</reference>
<proteinExistence type="evidence at transcript level"/>
<sequence>MKPFLAVALLSAVSLAYAAPRTRALKTEGTGRAPGSSAGSVRVGGAGLGLGGSSSFESAAGGAGNRDGGFSLGSGLGDASSSSGGAGAFGLGGFDTSISKPLSGVPSGSSFPGAGSVSGGPFDFASNGASGSGFTGSSRPGHAGFHYTFAGPTRGQGFRFGSSGSHGGVHGAGPSLSGYGSASAGNSHYTSGSFPAYGFGGHGFS</sequence>
<evidence type="ECO:0000313" key="2">
    <source>
        <dbReference type="EMBL" id="JAG92496.1"/>
    </source>
</evidence>
<feature type="chain" id="PRO_5002202999" evidence="1">
    <location>
        <begin position="19"/>
        <end position="205"/>
    </location>
</feature>
<protein>
    <submittedName>
        <fullName evidence="2">Putative glycine-rich cell wall structural protein</fullName>
    </submittedName>
</protein>
<feature type="signal peptide" evidence="1">
    <location>
        <begin position="1"/>
        <end position="18"/>
    </location>
</feature>
<evidence type="ECO:0000256" key="1">
    <source>
        <dbReference type="SAM" id="SignalP"/>
    </source>
</evidence>
<keyword evidence="1" id="KW-0732">Signal</keyword>
<accession>A0A0C9RXX6</accession>
<feature type="non-terminal residue" evidence="2">
    <location>
        <position position="205"/>
    </location>
</feature>
<organism evidence="2">
    <name type="scientific">Amblyomma americanum</name>
    <name type="common">Lone star tick</name>
    <dbReference type="NCBI Taxonomy" id="6943"/>
    <lineage>
        <taxon>Eukaryota</taxon>
        <taxon>Metazoa</taxon>
        <taxon>Ecdysozoa</taxon>
        <taxon>Arthropoda</taxon>
        <taxon>Chelicerata</taxon>
        <taxon>Arachnida</taxon>
        <taxon>Acari</taxon>
        <taxon>Parasitiformes</taxon>
        <taxon>Ixodida</taxon>
        <taxon>Ixodoidea</taxon>
        <taxon>Ixodidae</taxon>
        <taxon>Amblyomminae</taxon>
        <taxon>Amblyomma</taxon>
    </lineage>
</organism>
<name>A0A0C9RXX6_AMBAM</name>
<dbReference type="EMBL" id="GBZX01000244">
    <property type="protein sequence ID" value="JAG92496.1"/>
    <property type="molecule type" value="mRNA"/>
</dbReference>
<dbReference type="AlphaFoldDB" id="A0A0C9RXX6"/>